<dbReference type="AlphaFoldDB" id="A0A1J0GJ21"/>
<comment type="catalytic activity">
    <reaction evidence="3">
        <text>dTTP + H2O = dTMP + diphosphate + H(+)</text>
        <dbReference type="Rhea" id="RHEA:28534"/>
        <dbReference type="ChEBI" id="CHEBI:15377"/>
        <dbReference type="ChEBI" id="CHEBI:15378"/>
        <dbReference type="ChEBI" id="CHEBI:33019"/>
        <dbReference type="ChEBI" id="CHEBI:37568"/>
        <dbReference type="ChEBI" id="CHEBI:63528"/>
        <dbReference type="EC" id="3.6.1.9"/>
    </reaction>
</comment>
<sequence>MDIILASASPRRAELLKKITSNFQIIASNFEESDIMFSGNCGEYVMTLAKGKAMAICSSVKKPTAIIGCDTVVYFKGEVLGKPKDSYEAFKMLSNLSNNIHEVYTGIAVINTETKVINTEYVCTKVKFSKLSIKQINKYIETKEPLGMAGAYAIQGGASLFVKELKGCYYSVVGLPVNKLYYMLREMGVNL</sequence>
<comment type="cofactor">
    <cofactor evidence="1 3">
        <name>a divalent metal cation</name>
        <dbReference type="ChEBI" id="CHEBI:60240"/>
    </cofactor>
</comment>
<feature type="site" description="Important for substrate specificity" evidence="3">
    <location>
        <position position="71"/>
    </location>
</feature>
<dbReference type="HAMAP" id="MF_00528">
    <property type="entry name" value="Maf"/>
    <property type="match status" value="1"/>
</dbReference>
<evidence type="ECO:0000256" key="3">
    <source>
        <dbReference type="HAMAP-Rule" id="MF_00528"/>
    </source>
</evidence>
<dbReference type="NCBIfam" id="TIGR00172">
    <property type="entry name" value="maf"/>
    <property type="match status" value="1"/>
</dbReference>
<dbReference type="PIRSF" id="PIRSF006305">
    <property type="entry name" value="Maf"/>
    <property type="match status" value="1"/>
</dbReference>
<comment type="subcellular location">
    <subcellularLocation>
        <location evidence="3">Cytoplasm</location>
    </subcellularLocation>
</comment>
<dbReference type="STRING" id="1552.A7L45_15305"/>
<organism evidence="4 5">
    <name type="scientific">Clostridium estertheticum subsp. estertheticum</name>
    <dbReference type="NCBI Taxonomy" id="1552"/>
    <lineage>
        <taxon>Bacteria</taxon>
        <taxon>Bacillati</taxon>
        <taxon>Bacillota</taxon>
        <taxon>Clostridia</taxon>
        <taxon>Eubacteriales</taxon>
        <taxon>Clostridiaceae</taxon>
        <taxon>Clostridium</taxon>
    </lineage>
</organism>
<keyword evidence="3" id="KW-0546">Nucleotide metabolism</keyword>
<name>A0A1J0GJ21_9CLOT</name>
<dbReference type="GO" id="GO:0005737">
    <property type="term" value="C:cytoplasm"/>
    <property type="evidence" value="ECO:0007669"/>
    <property type="project" value="UniProtKB-SubCell"/>
</dbReference>
<keyword evidence="3" id="KW-0963">Cytoplasm</keyword>
<dbReference type="Proteomes" id="UP000182569">
    <property type="component" value="Chromosome"/>
</dbReference>
<dbReference type="Gene3D" id="3.90.950.10">
    <property type="match status" value="1"/>
</dbReference>
<dbReference type="NCBIfam" id="NF000867">
    <property type="entry name" value="PRK00078.1"/>
    <property type="match status" value="1"/>
</dbReference>
<comment type="catalytic activity">
    <reaction evidence="3">
        <text>UTP + H2O = UMP + diphosphate + H(+)</text>
        <dbReference type="Rhea" id="RHEA:29395"/>
        <dbReference type="ChEBI" id="CHEBI:15377"/>
        <dbReference type="ChEBI" id="CHEBI:15378"/>
        <dbReference type="ChEBI" id="CHEBI:33019"/>
        <dbReference type="ChEBI" id="CHEBI:46398"/>
        <dbReference type="ChEBI" id="CHEBI:57865"/>
        <dbReference type="EC" id="3.6.1.9"/>
    </reaction>
</comment>
<dbReference type="GO" id="GO:0036218">
    <property type="term" value="F:dTTP diphosphatase activity"/>
    <property type="evidence" value="ECO:0007669"/>
    <property type="project" value="RHEA"/>
</dbReference>
<dbReference type="GO" id="GO:0009117">
    <property type="term" value="P:nucleotide metabolic process"/>
    <property type="evidence" value="ECO:0007669"/>
    <property type="project" value="UniProtKB-KW"/>
</dbReference>
<keyword evidence="2 3" id="KW-0378">Hydrolase</keyword>
<dbReference type="SUPFAM" id="SSF52972">
    <property type="entry name" value="ITPase-like"/>
    <property type="match status" value="1"/>
</dbReference>
<dbReference type="RefSeq" id="WP_071613645.1">
    <property type="nucleotide sequence ID" value="NZ_CP015756.1"/>
</dbReference>
<dbReference type="EC" id="3.6.1.9" evidence="3"/>
<dbReference type="PANTHER" id="PTHR43213">
    <property type="entry name" value="BIFUNCTIONAL DTTP/UTP PYROPHOSPHATASE/METHYLTRANSFERASE PROTEIN-RELATED"/>
    <property type="match status" value="1"/>
</dbReference>
<comment type="caution">
    <text evidence="3">Lacks conserved residue(s) required for the propagation of feature annotation.</text>
</comment>
<feature type="site" description="Important for substrate specificity" evidence="3">
    <location>
        <position position="155"/>
    </location>
</feature>
<accession>A0A1J0GJ21</accession>
<feature type="active site" description="Proton acceptor" evidence="3">
    <location>
        <position position="70"/>
    </location>
</feature>
<evidence type="ECO:0000313" key="4">
    <source>
        <dbReference type="EMBL" id="APC41349.1"/>
    </source>
</evidence>
<comment type="similarity">
    <text evidence="3">Belongs to the Maf family. YhdE subfamily.</text>
</comment>
<dbReference type="OrthoDB" id="9807767at2"/>
<evidence type="ECO:0000313" key="5">
    <source>
        <dbReference type="Proteomes" id="UP000182569"/>
    </source>
</evidence>
<dbReference type="InterPro" id="IPR003697">
    <property type="entry name" value="Maf-like"/>
</dbReference>
<feature type="site" description="Important for substrate specificity" evidence="3">
    <location>
        <position position="11"/>
    </location>
</feature>
<comment type="function">
    <text evidence="3">Nucleoside triphosphate pyrophosphatase that hydrolyzes dTTP and UTP. May have a dual role in cell division arrest and in preventing the incorporation of modified nucleotides into cellular nucleic acids.</text>
</comment>
<dbReference type="Pfam" id="PF02545">
    <property type="entry name" value="Maf"/>
    <property type="match status" value="1"/>
</dbReference>
<reference evidence="5" key="1">
    <citation type="journal article" date="2016" name="Front. Microbiol.">
        <title>Complete Genome Sequence of Clostridium estertheticum DSM 8809, a Microbe Identified in Spoiled Vacuum Packed Beef.</title>
        <authorList>
            <person name="Yu Z."/>
            <person name="Gunn L."/>
            <person name="Brennan E."/>
            <person name="Reid R."/>
            <person name="Wall P.G."/>
            <person name="Gaora O.P."/>
            <person name="Hurley D."/>
            <person name="Bolton D."/>
            <person name="Fanning S."/>
        </authorList>
    </citation>
    <scope>NUCLEOTIDE SEQUENCE [LARGE SCALE GENOMIC DNA]</scope>
    <source>
        <strain evidence="5">DSM 8809</strain>
    </source>
</reference>
<proteinExistence type="inferred from homology"/>
<keyword evidence="5" id="KW-1185">Reference proteome</keyword>
<dbReference type="GO" id="GO:0036221">
    <property type="term" value="F:UTP diphosphatase activity"/>
    <property type="evidence" value="ECO:0007669"/>
    <property type="project" value="RHEA"/>
</dbReference>
<dbReference type="CDD" id="cd00555">
    <property type="entry name" value="Maf"/>
    <property type="match status" value="1"/>
</dbReference>
<dbReference type="EMBL" id="CP015756">
    <property type="protein sequence ID" value="APC41349.1"/>
    <property type="molecule type" value="Genomic_DNA"/>
</dbReference>
<dbReference type="InterPro" id="IPR029001">
    <property type="entry name" value="ITPase-like_fam"/>
</dbReference>
<dbReference type="PANTHER" id="PTHR43213:SF5">
    <property type="entry name" value="BIFUNCTIONAL DTTP_UTP PYROPHOSPHATASE_METHYLTRANSFERASE PROTEIN-RELATED"/>
    <property type="match status" value="1"/>
</dbReference>
<evidence type="ECO:0000256" key="2">
    <source>
        <dbReference type="ARBA" id="ARBA00022801"/>
    </source>
</evidence>
<protein>
    <recommendedName>
        <fullName evidence="3">dTTP/UTP pyrophosphatase</fullName>
        <shortName evidence="3">dTTPase/UTPase</shortName>
        <ecNumber evidence="3">3.6.1.9</ecNumber>
    </recommendedName>
    <alternativeName>
        <fullName evidence="3">Nucleoside triphosphate pyrophosphatase</fullName>
    </alternativeName>
    <alternativeName>
        <fullName evidence="3">Nucleotide pyrophosphatase</fullName>
        <shortName evidence="3">Nucleotide PPase</shortName>
    </alternativeName>
</protein>
<gene>
    <name evidence="4" type="ORF">A7L45_15305</name>
</gene>
<dbReference type="KEGG" id="ceu:A7L45_15305"/>
<evidence type="ECO:0000256" key="1">
    <source>
        <dbReference type="ARBA" id="ARBA00001968"/>
    </source>
</evidence>